<dbReference type="Pfam" id="PF01827">
    <property type="entry name" value="FTH"/>
    <property type="match status" value="1"/>
</dbReference>
<dbReference type="GO" id="GO:0045087">
    <property type="term" value="P:innate immune response"/>
    <property type="evidence" value="ECO:0007669"/>
    <property type="project" value="TreeGrafter"/>
</dbReference>
<dbReference type="PANTHER" id="PTHR23015:SF4">
    <property type="entry name" value="DUF38 DOMAIN-CONTAINING PROTEIN-RELATED"/>
    <property type="match status" value="1"/>
</dbReference>
<protein>
    <recommendedName>
        <fullName evidence="1">F-box domain-containing protein</fullName>
    </recommendedName>
</protein>
<dbReference type="InterPro" id="IPR040161">
    <property type="entry name" value="FB224"/>
</dbReference>
<gene>
    <name evidence="2" type="ORF">GCK72_013255</name>
</gene>
<sequence length="343" mass="40462">MSLQEMPNEVMEKLVDDADYATIQSIRKVSRGLRSFIDGKTWQFPMYELSLDAYDDFIKLQWYHLHGRYQPFFFNGILEDYSMYYAQEKLGVVVEGGRSVEKMVKNEKVHTVGFNDLEMLLNSSLLKLKNLRTSFYTVEKKECRLDYLLFKEKLRNLFATREQKVEAENVCFKVTDQSEILLVLPHVDPSSVEDIYIEDSREIRNTVLDIGEVVQTAQWKNARTLTLENCVLSAPLKHFTHFDEAYINVGSISMGDVIDMKNEICQRSDFERFKRIHLYYVYVSDEEELIRLLGEQTSDWSYTQVWLYETVDPRTALRLEKFENRITFQARYVCPNMTLIPLE</sequence>
<reference evidence="2 3" key="1">
    <citation type="submission" date="2019-12" db="EMBL/GenBank/DDBJ databases">
        <title>Chromosome-level assembly of the Caenorhabditis remanei genome.</title>
        <authorList>
            <person name="Teterina A.A."/>
            <person name="Willis J.H."/>
            <person name="Phillips P.C."/>
        </authorList>
    </citation>
    <scope>NUCLEOTIDE SEQUENCE [LARGE SCALE GENOMIC DNA]</scope>
    <source>
        <strain evidence="2 3">PX506</strain>
        <tissue evidence="2">Whole organism</tissue>
    </source>
</reference>
<dbReference type="GeneID" id="9811843"/>
<feature type="domain" description="F-box" evidence="1">
    <location>
        <begin position="1"/>
        <end position="45"/>
    </location>
</feature>
<comment type="caution">
    <text evidence="2">The sequence shown here is derived from an EMBL/GenBank/DDBJ whole genome shotgun (WGS) entry which is preliminary data.</text>
</comment>
<dbReference type="Proteomes" id="UP000483820">
    <property type="component" value="Chromosome IV"/>
</dbReference>
<evidence type="ECO:0000313" key="2">
    <source>
        <dbReference type="EMBL" id="KAF1756801.1"/>
    </source>
</evidence>
<dbReference type="InterPro" id="IPR002900">
    <property type="entry name" value="DUF38/FTH_CAE_spp"/>
</dbReference>
<evidence type="ECO:0000259" key="1">
    <source>
        <dbReference type="PROSITE" id="PS50181"/>
    </source>
</evidence>
<evidence type="ECO:0000313" key="3">
    <source>
        <dbReference type="Proteomes" id="UP000483820"/>
    </source>
</evidence>
<name>A0A6A5GQ46_CAERE</name>
<dbReference type="RefSeq" id="XP_003089476.2">
    <property type="nucleotide sequence ID" value="XM_003089428.2"/>
</dbReference>
<dbReference type="PANTHER" id="PTHR23015">
    <property type="entry name" value="UNCHARACTERIZED C.ELEGANS PROTEIN"/>
    <property type="match status" value="1"/>
</dbReference>
<organism evidence="2 3">
    <name type="scientific">Caenorhabditis remanei</name>
    <name type="common">Caenorhabditis vulgaris</name>
    <dbReference type="NCBI Taxonomy" id="31234"/>
    <lineage>
        <taxon>Eukaryota</taxon>
        <taxon>Metazoa</taxon>
        <taxon>Ecdysozoa</taxon>
        <taxon>Nematoda</taxon>
        <taxon>Chromadorea</taxon>
        <taxon>Rhabditida</taxon>
        <taxon>Rhabditina</taxon>
        <taxon>Rhabditomorpha</taxon>
        <taxon>Rhabditoidea</taxon>
        <taxon>Rhabditidae</taxon>
        <taxon>Peloderinae</taxon>
        <taxon>Caenorhabditis</taxon>
    </lineage>
</organism>
<dbReference type="AlphaFoldDB" id="A0A6A5GQ46"/>
<dbReference type="PROSITE" id="PS50181">
    <property type="entry name" value="FBOX"/>
    <property type="match status" value="1"/>
</dbReference>
<dbReference type="InterPro" id="IPR001810">
    <property type="entry name" value="F-box_dom"/>
</dbReference>
<dbReference type="KEGG" id="crq:GCK72_013255"/>
<accession>A0A6A5GQ46</accession>
<dbReference type="CTD" id="9811843"/>
<dbReference type="EMBL" id="WUAV01000004">
    <property type="protein sequence ID" value="KAF1756801.1"/>
    <property type="molecule type" value="Genomic_DNA"/>
</dbReference>
<proteinExistence type="predicted"/>